<dbReference type="InterPro" id="IPR013785">
    <property type="entry name" value="Aldolase_TIM"/>
</dbReference>
<organism evidence="8">
    <name type="scientific">Proboscia inermis</name>
    <dbReference type="NCBI Taxonomy" id="420281"/>
    <lineage>
        <taxon>Eukaryota</taxon>
        <taxon>Sar</taxon>
        <taxon>Stramenopiles</taxon>
        <taxon>Ochrophyta</taxon>
        <taxon>Bacillariophyta</taxon>
        <taxon>Coscinodiscophyceae</taxon>
        <taxon>Rhizosoleniophycidae</taxon>
        <taxon>Rhizosoleniales</taxon>
        <taxon>Rhizosoleniaceae</taxon>
        <taxon>Proboscia</taxon>
    </lineage>
</organism>
<dbReference type="EMBL" id="HBEL01020793">
    <property type="protein sequence ID" value="CAD8413573.1"/>
    <property type="molecule type" value="Transcribed_RNA"/>
</dbReference>
<evidence type="ECO:0000313" key="8">
    <source>
        <dbReference type="EMBL" id="CAD8413573.1"/>
    </source>
</evidence>
<dbReference type="InterPro" id="IPR040072">
    <property type="entry name" value="Methyltransferase_A"/>
</dbReference>
<keyword evidence="6" id="KW-0411">Iron-sulfur</keyword>
<dbReference type="Pfam" id="PF04055">
    <property type="entry name" value="Radical_SAM"/>
    <property type="match status" value="1"/>
</dbReference>
<keyword evidence="5" id="KW-0408">Iron</keyword>
<evidence type="ECO:0000256" key="6">
    <source>
        <dbReference type="ARBA" id="ARBA00023014"/>
    </source>
</evidence>
<dbReference type="InterPro" id="IPR058240">
    <property type="entry name" value="rSAM_sf"/>
</dbReference>
<evidence type="ECO:0000256" key="4">
    <source>
        <dbReference type="ARBA" id="ARBA00022723"/>
    </source>
</evidence>
<dbReference type="GO" id="GO:0030488">
    <property type="term" value="P:tRNA methylation"/>
    <property type="evidence" value="ECO:0007669"/>
    <property type="project" value="TreeGrafter"/>
</dbReference>
<evidence type="ECO:0000259" key="7">
    <source>
        <dbReference type="PROSITE" id="PS51918"/>
    </source>
</evidence>
<sequence length="471" mass="52690">MGFARQLTSDEIFEQVARFDSELKQNSTTAGSDKQPRVSNVVMMGMGEPLANYRNVMGAIRRMNTDLGIGARRITVSTVGVVPNIYKLIEEDIQIRLAVSLHCSDDEARTKLLPANARYGGLEKLMDAVKEYIEVTKRRITFEWALIDGQNDSADVARSLGRLIKRHGLRRDFVHVNLIPLNPTGGFEGGRPSQRKRVDGFVKVLVEEFGISATPRVRRGIDINAGCGQLKAKVMKKEKASKPAETDKIVKSLNAKFEDDGINFGSPQDAMESNILSMVGVYEDDDADDIFNDENVEYEKTDDDDQTNNYDVVIDKSGSENTSSIVSDFIIDPDVIHIDHDDFENDVQLDSSPSVNNAEIERLMSIVLAELPVANVESDKETKQLKQIVKTEANDTAGMTTITDEASVRKAKQRRKKLIKNLKGIQKLKEMQARESVNGDALYVLNDEQRTKIGKEELWRAELESVEHNLQ</sequence>
<evidence type="ECO:0000256" key="5">
    <source>
        <dbReference type="ARBA" id="ARBA00023004"/>
    </source>
</evidence>
<feature type="domain" description="Radical SAM core" evidence="7">
    <location>
        <begin position="1"/>
        <end position="222"/>
    </location>
</feature>
<evidence type="ECO:0000256" key="1">
    <source>
        <dbReference type="ARBA" id="ARBA00001966"/>
    </source>
</evidence>
<dbReference type="GO" id="GO:0046872">
    <property type="term" value="F:metal ion binding"/>
    <property type="evidence" value="ECO:0007669"/>
    <property type="project" value="UniProtKB-KW"/>
</dbReference>
<comment type="cofactor">
    <cofactor evidence="1">
        <name>[4Fe-4S] cluster</name>
        <dbReference type="ChEBI" id="CHEBI:49883"/>
    </cofactor>
</comment>
<evidence type="ECO:0000256" key="2">
    <source>
        <dbReference type="ARBA" id="ARBA00022485"/>
    </source>
</evidence>
<dbReference type="SUPFAM" id="SSF102114">
    <property type="entry name" value="Radical SAM enzymes"/>
    <property type="match status" value="1"/>
</dbReference>
<dbReference type="EMBL" id="HBEL01020794">
    <property type="protein sequence ID" value="CAD8413574.1"/>
    <property type="molecule type" value="Transcribed_RNA"/>
</dbReference>
<dbReference type="Gene3D" id="3.20.20.70">
    <property type="entry name" value="Aldolase class I"/>
    <property type="match status" value="1"/>
</dbReference>
<gene>
    <name evidence="8" type="ORF">PINE0816_LOCUS9705</name>
    <name evidence="9" type="ORF">PINE0816_LOCUS9706</name>
</gene>
<dbReference type="GO" id="GO:0070475">
    <property type="term" value="P:rRNA base methylation"/>
    <property type="evidence" value="ECO:0007669"/>
    <property type="project" value="TreeGrafter"/>
</dbReference>
<dbReference type="InterPro" id="IPR007197">
    <property type="entry name" value="rSAM"/>
</dbReference>
<evidence type="ECO:0000256" key="3">
    <source>
        <dbReference type="ARBA" id="ARBA00022691"/>
    </source>
</evidence>
<proteinExistence type="predicted"/>
<keyword evidence="4" id="KW-0479">Metal-binding</keyword>
<evidence type="ECO:0000313" key="9">
    <source>
        <dbReference type="EMBL" id="CAD8413574.1"/>
    </source>
</evidence>
<reference evidence="8" key="1">
    <citation type="submission" date="2021-01" db="EMBL/GenBank/DDBJ databases">
        <authorList>
            <person name="Corre E."/>
            <person name="Pelletier E."/>
            <person name="Niang G."/>
            <person name="Scheremetjew M."/>
            <person name="Finn R."/>
            <person name="Kale V."/>
            <person name="Holt S."/>
            <person name="Cochrane G."/>
            <person name="Meng A."/>
            <person name="Brown T."/>
            <person name="Cohen L."/>
        </authorList>
    </citation>
    <scope>NUCLEOTIDE SEQUENCE</scope>
    <source>
        <strain evidence="8">CCAP1064/1</strain>
    </source>
</reference>
<name>A0A6T8J7A6_9STRA</name>
<keyword evidence="2" id="KW-0004">4Fe-4S</keyword>
<dbReference type="PANTHER" id="PTHR30544:SF5">
    <property type="entry name" value="RADICAL SAM CORE DOMAIN-CONTAINING PROTEIN"/>
    <property type="match status" value="1"/>
</dbReference>
<dbReference type="AlphaFoldDB" id="A0A6T8J7A6"/>
<dbReference type="PROSITE" id="PS51918">
    <property type="entry name" value="RADICAL_SAM"/>
    <property type="match status" value="1"/>
</dbReference>
<dbReference type="PANTHER" id="PTHR30544">
    <property type="entry name" value="23S RRNA METHYLTRANSFERASE"/>
    <property type="match status" value="1"/>
</dbReference>
<dbReference type="GO" id="GO:0051539">
    <property type="term" value="F:4 iron, 4 sulfur cluster binding"/>
    <property type="evidence" value="ECO:0007669"/>
    <property type="project" value="UniProtKB-KW"/>
</dbReference>
<dbReference type="GO" id="GO:0003824">
    <property type="term" value="F:catalytic activity"/>
    <property type="evidence" value="ECO:0007669"/>
    <property type="project" value="InterPro"/>
</dbReference>
<accession>A0A6T8J7A6</accession>
<keyword evidence="3" id="KW-0949">S-adenosyl-L-methionine</keyword>
<protein>
    <recommendedName>
        <fullName evidence="7">Radical SAM core domain-containing protein</fullName>
    </recommendedName>
</protein>
<dbReference type="CDD" id="cd01335">
    <property type="entry name" value="Radical_SAM"/>
    <property type="match status" value="1"/>
</dbReference>